<evidence type="ECO:0000313" key="1">
    <source>
        <dbReference type="EMBL" id="KIY03471.1"/>
    </source>
</evidence>
<sequence>MQNVKTRLGPELVGGHLRAMIEGGRNTCLPQTGVTLKQNATVDELAQHIAFIITEVARGVGKESGGAGQGPGTKKFAFTIEPTVEAQTGWTQRIVSGAAAFIAMSNCPPSYFNAEGDL</sequence>
<dbReference type="AlphaFoldDB" id="A0A0D2HNT3"/>
<dbReference type="GeneID" id="27705908"/>
<dbReference type="EMBL" id="KN848062">
    <property type="protein sequence ID" value="KIY03471.1"/>
    <property type="molecule type" value="Genomic_DNA"/>
</dbReference>
<organism evidence="1 2">
    <name type="scientific">Fonsecaea multimorphosa CBS 102226</name>
    <dbReference type="NCBI Taxonomy" id="1442371"/>
    <lineage>
        <taxon>Eukaryota</taxon>
        <taxon>Fungi</taxon>
        <taxon>Dikarya</taxon>
        <taxon>Ascomycota</taxon>
        <taxon>Pezizomycotina</taxon>
        <taxon>Eurotiomycetes</taxon>
        <taxon>Chaetothyriomycetidae</taxon>
        <taxon>Chaetothyriales</taxon>
        <taxon>Herpotrichiellaceae</taxon>
        <taxon>Fonsecaea</taxon>
    </lineage>
</organism>
<dbReference type="VEuPathDB" id="FungiDB:Z520_00162"/>
<gene>
    <name evidence="1" type="ORF">Z520_00162</name>
</gene>
<dbReference type="Proteomes" id="UP000053411">
    <property type="component" value="Unassembled WGS sequence"/>
</dbReference>
<reference evidence="1 2" key="1">
    <citation type="submission" date="2015-01" db="EMBL/GenBank/DDBJ databases">
        <title>The Genome Sequence of Fonsecaea multimorphosa CBS 102226.</title>
        <authorList>
            <consortium name="The Broad Institute Genomics Platform"/>
            <person name="Cuomo C."/>
            <person name="de Hoog S."/>
            <person name="Gorbushina A."/>
            <person name="Stielow B."/>
            <person name="Teixiera M."/>
            <person name="Abouelleil A."/>
            <person name="Chapman S.B."/>
            <person name="Priest M."/>
            <person name="Young S.K."/>
            <person name="Wortman J."/>
            <person name="Nusbaum C."/>
            <person name="Birren B."/>
        </authorList>
    </citation>
    <scope>NUCLEOTIDE SEQUENCE [LARGE SCALE GENOMIC DNA]</scope>
    <source>
        <strain evidence="1 2">CBS 102226</strain>
    </source>
</reference>
<proteinExistence type="predicted"/>
<dbReference type="OrthoDB" id="66881at2759"/>
<protein>
    <submittedName>
        <fullName evidence="1">Uncharacterized protein</fullName>
    </submittedName>
</protein>
<dbReference type="RefSeq" id="XP_016637593.1">
    <property type="nucleotide sequence ID" value="XM_016770683.1"/>
</dbReference>
<name>A0A0D2HNT3_9EURO</name>
<evidence type="ECO:0000313" key="2">
    <source>
        <dbReference type="Proteomes" id="UP000053411"/>
    </source>
</evidence>
<accession>A0A0D2HNT3</accession>
<keyword evidence="2" id="KW-1185">Reference proteome</keyword>